<feature type="transmembrane region" description="Helical" evidence="7">
    <location>
        <begin position="38"/>
        <end position="56"/>
    </location>
</feature>
<feature type="transmembrane region" description="Helical" evidence="7">
    <location>
        <begin position="86"/>
        <end position="104"/>
    </location>
</feature>
<organism evidence="10 11">
    <name type="scientific">Dictyobacter halimunensis</name>
    <dbReference type="NCBI Taxonomy" id="3026934"/>
    <lineage>
        <taxon>Bacteria</taxon>
        <taxon>Bacillati</taxon>
        <taxon>Chloroflexota</taxon>
        <taxon>Ktedonobacteria</taxon>
        <taxon>Ktedonobacterales</taxon>
        <taxon>Dictyobacteraceae</taxon>
        <taxon>Dictyobacter</taxon>
    </lineage>
</organism>
<comment type="subcellular location">
    <subcellularLocation>
        <location evidence="1">Cell membrane</location>
        <topology evidence="1">Multi-pass membrane protein</topology>
    </subcellularLocation>
</comment>
<sequence length="708" mass="79751">MTFHFDRSQLIIVRSLVSTFGFILPLAIGVASGHVIEGVIIAGGASSLGGVSLNATHRARVRTMIMASLGIAVSACVGALMNPYPWPSIIAIGLWSFIAGLLVVISQRAMIIGLQSTLALIILTHFNLSPTQALLEALLMFSGALFQVLLSVIPLWQTVGSERNMLANAYQALADYAMDADNISYIRQIKVELKRTEDALENSQSSRNKTRKSAQLLQQAIDIRLALTLFLDILNVIANQDRERYAQRVEHIQQQIEHILRAIAQNIKTYQKAGDLSASYQNLDRLIQEVVKEDKSNYKLQAIERYYKTLRSHLRSAEKLASSLRPGRPSLSWRIFVPRRPRLDMRSPLATLKANLSLESTAFRHAIRLTVVMVIAASIYRFAPIGRGYWIPISALFVLRPDFTSTITRGFARMIGTTCGALAIALLLHFVAPSHFILIILEAVLTFCAYALLFANYSLFSFFITMVIIILLSFVDLPLPQLEFLRTIDTIIGGSLALSIYLLWPTWEHQRVGENIARRLEALQRYYLEVMDTYIAPERYDAGRIEQRRHAAHLERTNVDASVERALSEPELHPFDKNMAQCLLTESDHIAETVLSLEAYLLSISDRPPLPMVEQLSRNIARAMRLFARAIYTEQPAPSIQDIQQQIQELEEMRKEIRQTDPATFTTLSFVLHASRRIITNLQTMNQILTTRHESRKERSAAVSSTKT</sequence>
<dbReference type="EMBL" id="BSRI01000001">
    <property type="protein sequence ID" value="GLV54735.1"/>
    <property type="molecule type" value="Genomic_DNA"/>
</dbReference>
<comment type="similarity">
    <text evidence="6">Belongs to the YccS/YhfK family.</text>
</comment>
<dbReference type="InterPro" id="IPR049453">
    <property type="entry name" value="Memb_transporter_dom"/>
</dbReference>
<reference evidence="10 11" key="1">
    <citation type="submission" date="2023-02" db="EMBL/GenBank/DDBJ databases">
        <title>Dictyobacter halimunensis sp. nov., a new member of the class Ktedonobacteria from forest soil in a geothermal area.</title>
        <authorList>
            <person name="Rachmania M.K."/>
            <person name="Ningsih F."/>
            <person name="Sakai Y."/>
            <person name="Yabe S."/>
            <person name="Yokota A."/>
            <person name="Sjamsuridzal W."/>
        </authorList>
    </citation>
    <scope>NUCLEOTIDE SEQUENCE [LARGE SCALE GENOMIC DNA]</scope>
    <source>
        <strain evidence="10 11">S3.2.2.5</strain>
    </source>
</reference>
<keyword evidence="11" id="KW-1185">Reference proteome</keyword>
<feature type="transmembrane region" description="Helical" evidence="7">
    <location>
        <begin position="63"/>
        <end position="80"/>
    </location>
</feature>
<evidence type="ECO:0000256" key="1">
    <source>
        <dbReference type="ARBA" id="ARBA00004651"/>
    </source>
</evidence>
<feature type="transmembrane region" description="Helical" evidence="7">
    <location>
        <begin position="12"/>
        <end position="32"/>
    </location>
</feature>
<keyword evidence="2" id="KW-1003">Cell membrane</keyword>
<name>A0ABQ6FQE9_9CHLR</name>
<evidence type="ECO:0000256" key="5">
    <source>
        <dbReference type="ARBA" id="ARBA00023136"/>
    </source>
</evidence>
<evidence type="ECO:0000259" key="9">
    <source>
        <dbReference type="Pfam" id="PF13515"/>
    </source>
</evidence>
<dbReference type="PANTHER" id="PTHR30509:SF9">
    <property type="entry name" value="MULTIDRUG RESISTANCE PROTEIN MDTO"/>
    <property type="match status" value="1"/>
</dbReference>
<feature type="transmembrane region" description="Helical" evidence="7">
    <location>
        <begin position="435"/>
        <end position="453"/>
    </location>
</feature>
<evidence type="ECO:0000256" key="2">
    <source>
        <dbReference type="ARBA" id="ARBA00022475"/>
    </source>
</evidence>
<keyword evidence="4 7" id="KW-1133">Transmembrane helix</keyword>
<evidence type="ECO:0000256" key="7">
    <source>
        <dbReference type="SAM" id="Phobius"/>
    </source>
</evidence>
<protein>
    <recommendedName>
        <fullName evidence="12">Integral membrane protein YccS N-terminal domain-containing protein</fullName>
    </recommendedName>
</protein>
<feature type="transmembrane region" description="Helical" evidence="7">
    <location>
        <begin position="410"/>
        <end position="428"/>
    </location>
</feature>
<accession>A0ABQ6FQE9</accession>
<evidence type="ECO:0000256" key="4">
    <source>
        <dbReference type="ARBA" id="ARBA00022989"/>
    </source>
</evidence>
<feature type="transmembrane region" description="Helical" evidence="7">
    <location>
        <begin position="111"/>
        <end position="128"/>
    </location>
</feature>
<feature type="transmembrane region" description="Helical" evidence="7">
    <location>
        <begin position="134"/>
        <end position="156"/>
    </location>
</feature>
<feature type="domain" description="Integral membrane bound transporter" evidence="9">
    <location>
        <begin position="375"/>
        <end position="499"/>
    </location>
</feature>
<evidence type="ECO:0000259" key="8">
    <source>
        <dbReference type="Pfam" id="PF12805"/>
    </source>
</evidence>
<dbReference type="Proteomes" id="UP001344906">
    <property type="component" value="Unassembled WGS sequence"/>
</dbReference>
<evidence type="ECO:0000313" key="10">
    <source>
        <dbReference type="EMBL" id="GLV54735.1"/>
    </source>
</evidence>
<evidence type="ECO:0000256" key="3">
    <source>
        <dbReference type="ARBA" id="ARBA00022692"/>
    </source>
</evidence>
<dbReference type="Pfam" id="PF13515">
    <property type="entry name" value="FUSC_2"/>
    <property type="match status" value="1"/>
</dbReference>
<dbReference type="InterPro" id="IPR032692">
    <property type="entry name" value="YccS_N"/>
</dbReference>
<evidence type="ECO:0000256" key="6">
    <source>
        <dbReference type="ARBA" id="ARBA00043993"/>
    </source>
</evidence>
<keyword evidence="5 7" id="KW-0472">Membrane</keyword>
<keyword evidence="3 7" id="KW-0812">Transmembrane</keyword>
<dbReference type="PANTHER" id="PTHR30509">
    <property type="entry name" value="P-HYDROXYBENZOIC ACID EFFLUX PUMP SUBUNIT-RELATED"/>
    <property type="match status" value="1"/>
</dbReference>
<feature type="domain" description="Integral membrane protein YccS N-terminal" evidence="8">
    <location>
        <begin position="65"/>
        <end position="204"/>
    </location>
</feature>
<dbReference type="Pfam" id="PF12805">
    <property type="entry name" value="FUSC-like"/>
    <property type="match status" value="1"/>
</dbReference>
<evidence type="ECO:0000313" key="11">
    <source>
        <dbReference type="Proteomes" id="UP001344906"/>
    </source>
</evidence>
<feature type="transmembrane region" description="Helical" evidence="7">
    <location>
        <begin position="459"/>
        <end position="477"/>
    </location>
</feature>
<proteinExistence type="inferred from homology"/>
<evidence type="ECO:0008006" key="12">
    <source>
        <dbReference type="Google" id="ProtNLM"/>
    </source>
</evidence>
<gene>
    <name evidence="10" type="ORF">KDH_15820</name>
</gene>
<comment type="caution">
    <text evidence="10">The sequence shown here is derived from an EMBL/GenBank/DDBJ whole genome shotgun (WGS) entry which is preliminary data.</text>
</comment>